<dbReference type="InterPro" id="IPR001965">
    <property type="entry name" value="Znf_PHD"/>
</dbReference>
<protein>
    <recommendedName>
        <fullName evidence="6">PHD-type domain-containing protein</fullName>
    </recommendedName>
</protein>
<dbReference type="CDD" id="cd15489">
    <property type="entry name" value="PHD_SF"/>
    <property type="match status" value="2"/>
</dbReference>
<dbReference type="Pfam" id="PF26082">
    <property type="entry name" value="zf-C2H2_AcuF"/>
    <property type="match status" value="1"/>
</dbReference>
<evidence type="ECO:0000313" key="8">
    <source>
        <dbReference type="Proteomes" id="UP001595075"/>
    </source>
</evidence>
<keyword evidence="8" id="KW-1185">Reference proteome</keyword>
<evidence type="ECO:0000256" key="2">
    <source>
        <dbReference type="ARBA" id="ARBA00022771"/>
    </source>
</evidence>
<dbReference type="InterPro" id="IPR013087">
    <property type="entry name" value="Znf_C2H2_type"/>
</dbReference>
<feature type="domain" description="PHD-type" evidence="6">
    <location>
        <begin position="1081"/>
        <end position="1142"/>
    </location>
</feature>
<proteinExistence type="predicted"/>
<dbReference type="InterPro" id="IPR058925">
    <property type="entry name" value="zf-C2H2_AcuF"/>
</dbReference>
<dbReference type="SUPFAM" id="SSF57903">
    <property type="entry name" value="FYVE/PHD zinc finger"/>
    <property type="match status" value="2"/>
</dbReference>
<feature type="region of interest" description="Disordered" evidence="5">
    <location>
        <begin position="1417"/>
        <end position="1476"/>
    </location>
</feature>
<dbReference type="Gene3D" id="3.30.40.10">
    <property type="entry name" value="Zinc/RING finger domain, C3HC4 (zinc finger)"/>
    <property type="match status" value="2"/>
</dbReference>
<organism evidence="7 8">
    <name type="scientific">Oculimacula yallundae</name>
    <dbReference type="NCBI Taxonomy" id="86028"/>
    <lineage>
        <taxon>Eukaryota</taxon>
        <taxon>Fungi</taxon>
        <taxon>Dikarya</taxon>
        <taxon>Ascomycota</taxon>
        <taxon>Pezizomycotina</taxon>
        <taxon>Leotiomycetes</taxon>
        <taxon>Helotiales</taxon>
        <taxon>Ploettnerulaceae</taxon>
        <taxon>Oculimacula</taxon>
    </lineage>
</organism>
<keyword evidence="1" id="KW-0479">Metal-binding</keyword>
<dbReference type="SMART" id="SM00355">
    <property type="entry name" value="ZnF_C2H2"/>
    <property type="match status" value="3"/>
</dbReference>
<feature type="compositionally biased region" description="Polar residues" evidence="5">
    <location>
        <begin position="1428"/>
        <end position="1440"/>
    </location>
</feature>
<dbReference type="InterPro" id="IPR011011">
    <property type="entry name" value="Znf_FYVE_PHD"/>
</dbReference>
<evidence type="ECO:0000256" key="4">
    <source>
        <dbReference type="PROSITE-ProRule" id="PRU00146"/>
    </source>
</evidence>
<accession>A0ABR4CBM2</accession>
<sequence>MSSIALRARKCLAHLERLVGLLKQPDPEHIGLTELEAVDVLDRFRIWAANIGALQDVNMKSSLEHRVRDAPKIAKQITELLDELAESLEDVHLIASHARENRTGALHESKTSLSTENLDLGKDAELNGSEDEELSEIREIYASIEDAIGNLFRFSIIIRNNTNRDRYAKASAAAITNPFNDQFDICHVEQKFPALGKSNDRWLIDRLGKAVTQRRQYLKYSRDHRDKIASEPQILGSEIGLVRPPVASPQMPSTVLPIARSDYSKPTSTLAPTQASTLMLTSGDVIETEIEENLSQTSYATSTDEESSNATITVIKLEEVSKGSKHFECPYCWQIQTARSQKAWKKHVLSDLKPYVCTFENCELKMFSDKHTWFTHELKDHRQEWRCYFCSHRPFKDSDDYQNHLTSSHSESFVINQFPALLEMSKKALSGLSPSDCPLCDEWEVRLRSINPHIPANEILAVTTSQFQHHVGAHMEQLALFAIPRGYTEDGEADSGNAAPQKGSDISTLHDSDADSYIAKELRFCEEIMVDLVQEVNPRYLSKFTTIPPFHLWIPGKGRMMISPLSINEIVQKLENGEYEEAADLFLDMNLFFAIFDVTDATGTHGKIRLVFDTLWDRKIGSPTGYPYGYNLRTTLEREIGWLLWSVAETSKHSAPCFKGAQPSPATILVRMEMQNGEIFRREFLESANVEHLYMLAECYELIDVLPSVLSSTMAMNHQHEYHFRLNPASDITSSRGYFLDLGASLRSVVQSSVVGVVVLGLRDGGPGRLSKHWHGPLVEDTEEIGYKSHPQNSNSGDGEASWARIVKVGDYQLAAEPNPKTQQQFDRQSEDESLSESSGDEAPWEKANSIFVSSLDSTERHQFDTADAENTMSDVAYPCGSDDDDDEQPGLPRLRVLKGLIKTVVSYGNVVTETASTRGGRVPTVLGCLKVVLMLSAPREDLFKSLVGVLESIGRILPQPHPADYEIDTEQLDHYHPRKFEVLEAMFLELISFCTDYLQLFYSLEPADELSGSRELFSEAPARFQACLDKFESRTKVDEGDTGDVSTERSGVEATDGSVREGYEWQEEWGELPNAPESDPSLCMYCHQTQENDPSGSQDHYLQCESCHKNAHADCAIGAGTLDFQDETRPEPWTCPDCLKTALKVALSPKSPAEAIHDFRPPSQEGDDSTWKFDPWNAQSRRYRKEVEGNITYQYGPPKPDPTDFVSLGTLAIVIVQATDVLKNLPLSSGKEMVFVTVNVGGVKGRAEISGGTRGSSKWHTDINLPLADFEGLGRVAISVMGKGNTFLGKTFINLIGPLIRDKGRVGRRWYGLEREGENVGAIELEVRFYPNPQATAGGKGRKDDVTEGRKDTDLCVLCNQKDENSPRQSFQPYVVCRFCSKNAHRQCAWGIGALDPLENDVWTCPDCVQDSLRASSSEAPAEKPVQSRSLRSTISSAFKSAPWSSKSKRSPRNNRALQQFRKAKSLDASSTTPV</sequence>
<evidence type="ECO:0000259" key="6">
    <source>
        <dbReference type="PROSITE" id="PS50016"/>
    </source>
</evidence>
<evidence type="ECO:0000256" key="5">
    <source>
        <dbReference type="SAM" id="MobiDB-lite"/>
    </source>
</evidence>
<feature type="region of interest" description="Disordered" evidence="5">
    <location>
        <begin position="816"/>
        <end position="846"/>
    </location>
</feature>
<gene>
    <name evidence="7" type="ORF">VTL71DRAFT_1744</name>
</gene>
<dbReference type="PROSITE" id="PS50016">
    <property type="entry name" value="ZF_PHD_2"/>
    <property type="match status" value="2"/>
</dbReference>
<dbReference type="PANTHER" id="PTHR35391">
    <property type="entry name" value="C2H2-TYPE DOMAIN-CONTAINING PROTEIN-RELATED"/>
    <property type="match status" value="1"/>
</dbReference>
<dbReference type="SMART" id="SM00249">
    <property type="entry name" value="PHD"/>
    <property type="match status" value="2"/>
</dbReference>
<keyword evidence="3" id="KW-0862">Zinc</keyword>
<evidence type="ECO:0000256" key="3">
    <source>
        <dbReference type="ARBA" id="ARBA00022833"/>
    </source>
</evidence>
<feature type="domain" description="PHD-type" evidence="6">
    <location>
        <begin position="1354"/>
        <end position="1412"/>
    </location>
</feature>
<dbReference type="Proteomes" id="UP001595075">
    <property type="component" value="Unassembled WGS sequence"/>
</dbReference>
<comment type="caution">
    <text evidence="7">The sequence shown here is derived from an EMBL/GenBank/DDBJ whole genome shotgun (WGS) entry which is preliminary data.</text>
</comment>
<evidence type="ECO:0000256" key="1">
    <source>
        <dbReference type="ARBA" id="ARBA00022723"/>
    </source>
</evidence>
<feature type="region of interest" description="Disordered" evidence="5">
    <location>
        <begin position="1036"/>
        <end position="1058"/>
    </location>
</feature>
<keyword evidence="2 4" id="KW-0863">Zinc-finger</keyword>
<reference evidence="7 8" key="1">
    <citation type="journal article" date="2024" name="Commun. Biol.">
        <title>Comparative genomic analysis of thermophilic fungi reveals convergent evolutionary adaptations and gene losses.</title>
        <authorList>
            <person name="Steindorff A.S."/>
            <person name="Aguilar-Pontes M.V."/>
            <person name="Robinson A.J."/>
            <person name="Andreopoulos B."/>
            <person name="LaButti K."/>
            <person name="Kuo A."/>
            <person name="Mondo S."/>
            <person name="Riley R."/>
            <person name="Otillar R."/>
            <person name="Haridas S."/>
            <person name="Lipzen A."/>
            <person name="Grimwood J."/>
            <person name="Schmutz J."/>
            <person name="Clum A."/>
            <person name="Reid I.D."/>
            <person name="Moisan M.C."/>
            <person name="Butler G."/>
            <person name="Nguyen T.T.M."/>
            <person name="Dewar K."/>
            <person name="Conant G."/>
            <person name="Drula E."/>
            <person name="Henrissat B."/>
            <person name="Hansel C."/>
            <person name="Singer S."/>
            <person name="Hutchinson M.I."/>
            <person name="de Vries R.P."/>
            <person name="Natvig D.O."/>
            <person name="Powell A.J."/>
            <person name="Tsang A."/>
            <person name="Grigoriev I.V."/>
        </authorList>
    </citation>
    <scope>NUCLEOTIDE SEQUENCE [LARGE SCALE GENOMIC DNA]</scope>
    <source>
        <strain evidence="7 8">CBS 494.80</strain>
    </source>
</reference>
<feature type="region of interest" description="Disordered" evidence="5">
    <location>
        <begin position="861"/>
        <end position="890"/>
    </location>
</feature>
<dbReference type="InterPro" id="IPR013083">
    <property type="entry name" value="Znf_RING/FYVE/PHD"/>
</dbReference>
<name>A0ABR4CBM2_9HELO</name>
<dbReference type="InterPro" id="IPR019787">
    <property type="entry name" value="Znf_PHD-finger"/>
</dbReference>
<evidence type="ECO:0000313" key="7">
    <source>
        <dbReference type="EMBL" id="KAL2067320.1"/>
    </source>
</evidence>
<dbReference type="PANTHER" id="PTHR35391:SF7">
    <property type="entry name" value="C2H2-TYPE DOMAIN-CONTAINING PROTEIN"/>
    <property type="match status" value="1"/>
</dbReference>
<dbReference type="EMBL" id="JAZHXI010000010">
    <property type="protein sequence ID" value="KAL2067320.1"/>
    <property type="molecule type" value="Genomic_DNA"/>
</dbReference>